<dbReference type="EMBL" id="UINC01005111">
    <property type="protein sequence ID" value="SVA19146.1"/>
    <property type="molecule type" value="Genomic_DNA"/>
</dbReference>
<proteinExistence type="predicted"/>
<sequence>MRRQRFRHAASQHIDASLSNTVWRVVADRRDPSCTTDVDDTATTSAFHDAGHCLSDIEGASQVYGERTLPKLVIDFKERLLVKDGSIVYQHVNPTVFLQCCTQQSIYL</sequence>
<name>A0A381TSY6_9ZZZZ</name>
<evidence type="ECO:0000313" key="1">
    <source>
        <dbReference type="EMBL" id="SVA19146.1"/>
    </source>
</evidence>
<dbReference type="AlphaFoldDB" id="A0A381TSY6"/>
<accession>A0A381TSY6</accession>
<organism evidence="1">
    <name type="scientific">marine metagenome</name>
    <dbReference type="NCBI Taxonomy" id="408172"/>
    <lineage>
        <taxon>unclassified sequences</taxon>
        <taxon>metagenomes</taxon>
        <taxon>ecological metagenomes</taxon>
    </lineage>
</organism>
<reference evidence="1" key="1">
    <citation type="submission" date="2018-05" db="EMBL/GenBank/DDBJ databases">
        <authorList>
            <person name="Lanie J.A."/>
            <person name="Ng W.-L."/>
            <person name="Kazmierczak K.M."/>
            <person name="Andrzejewski T.M."/>
            <person name="Davidsen T.M."/>
            <person name="Wayne K.J."/>
            <person name="Tettelin H."/>
            <person name="Glass J.I."/>
            <person name="Rusch D."/>
            <person name="Podicherti R."/>
            <person name="Tsui H.-C.T."/>
            <person name="Winkler M.E."/>
        </authorList>
    </citation>
    <scope>NUCLEOTIDE SEQUENCE</scope>
</reference>
<protein>
    <submittedName>
        <fullName evidence="1">Uncharacterized protein</fullName>
    </submittedName>
</protein>
<gene>
    <name evidence="1" type="ORF">METZ01_LOCUS72000</name>
</gene>